<keyword evidence="3" id="KW-0547">Nucleotide-binding</keyword>
<evidence type="ECO:0000259" key="5">
    <source>
        <dbReference type="Pfam" id="PF12804"/>
    </source>
</evidence>
<keyword evidence="2 6" id="KW-0548">Nucleotidyltransferase</keyword>
<dbReference type="InterPro" id="IPR025877">
    <property type="entry name" value="MobA-like_NTP_Trfase"/>
</dbReference>
<dbReference type="PANTHER" id="PTHR40392:SF1">
    <property type="entry name" value="2-PHOSPHO-L-LACTATE GUANYLYLTRANSFERASE"/>
    <property type="match status" value="1"/>
</dbReference>
<sequence length="316" mass="32332">MSSDLRVLATIVSMTTSALEVSWRLVVPVKGGTRAKSRLHPPAGVPRAALAWAIARDCLDAVTSALPPACVHVVTADDGVARYAAGLGAVVVHDPGRGLNEAVRAGVRAASTAAAHQGAALLRPTGRQATREGVGVLLGDLPALRPADLLSGLKAAAAHPLAVVPDADGTGTVLLTSLDGHLEPAFGAGSAARHTAAGHHRLELDLPRLRTDVDDDGSLRAAQRLGVGAATTAVLAGPGATLPDMQASVHTFDEATGAGTALLDDGREVSFSAEVFGRSSLRHLRPGQRVSIDLADGRTTVERLWIVGIGDDQRIG</sequence>
<evidence type="ECO:0000256" key="1">
    <source>
        <dbReference type="ARBA" id="ARBA00022679"/>
    </source>
</evidence>
<gene>
    <name evidence="6" type="ORF">SAMN05216199_0887</name>
</gene>
<evidence type="ECO:0000313" key="7">
    <source>
        <dbReference type="Proteomes" id="UP000199019"/>
    </source>
</evidence>
<dbReference type="NCBIfam" id="TIGR03552">
    <property type="entry name" value="F420_cofC"/>
    <property type="match status" value="1"/>
</dbReference>
<feature type="domain" description="MobA-like NTP transferase" evidence="5">
    <location>
        <begin position="56"/>
        <end position="174"/>
    </location>
</feature>
<organism evidence="6 7">
    <name type="scientific">Pedococcus cremeus</name>
    <dbReference type="NCBI Taxonomy" id="587636"/>
    <lineage>
        <taxon>Bacteria</taxon>
        <taxon>Bacillati</taxon>
        <taxon>Actinomycetota</taxon>
        <taxon>Actinomycetes</taxon>
        <taxon>Micrococcales</taxon>
        <taxon>Intrasporangiaceae</taxon>
        <taxon>Pedococcus</taxon>
    </lineage>
</organism>
<dbReference type="InterPro" id="IPR029044">
    <property type="entry name" value="Nucleotide-diphossugar_trans"/>
</dbReference>
<dbReference type="GO" id="GO:0043814">
    <property type="term" value="F:phospholactate guanylyltransferase activity"/>
    <property type="evidence" value="ECO:0007669"/>
    <property type="project" value="InterPro"/>
</dbReference>
<accession>A0A1H9R7T0</accession>
<name>A0A1H9R7T0_9MICO</name>
<evidence type="ECO:0000313" key="6">
    <source>
        <dbReference type="EMBL" id="SER68772.1"/>
    </source>
</evidence>
<evidence type="ECO:0000256" key="4">
    <source>
        <dbReference type="ARBA" id="ARBA00023134"/>
    </source>
</evidence>
<dbReference type="SUPFAM" id="SSF53448">
    <property type="entry name" value="Nucleotide-diphospho-sugar transferases"/>
    <property type="match status" value="1"/>
</dbReference>
<protein>
    <submittedName>
        <fullName evidence="6">2-phospho-L-lactate guanylyltransferase</fullName>
    </submittedName>
</protein>
<dbReference type="Pfam" id="PF12804">
    <property type="entry name" value="NTP_transf_3"/>
    <property type="match status" value="1"/>
</dbReference>
<dbReference type="GO" id="GO:0005525">
    <property type="term" value="F:GTP binding"/>
    <property type="evidence" value="ECO:0007669"/>
    <property type="project" value="UniProtKB-KW"/>
</dbReference>
<evidence type="ECO:0000256" key="3">
    <source>
        <dbReference type="ARBA" id="ARBA00022741"/>
    </source>
</evidence>
<reference evidence="7" key="1">
    <citation type="submission" date="2016-10" db="EMBL/GenBank/DDBJ databases">
        <authorList>
            <person name="Varghese N."/>
            <person name="Submissions S."/>
        </authorList>
    </citation>
    <scope>NUCLEOTIDE SEQUENCE [LARGE SCALE GENOMIC DNA]</scope>
    <source>
        <strain evidence="7">CGMCC 1.6963</strain>
    </source>
</reference>
<dbReference type="PANTHER" id="PTHR40392">
    <property type="entry name" value="2-PHOSPHO-L-LACTATE GUANYLYLTRANSFERASE"/>
    <property type="match status" value="1"/>
</dbReference>
<dbReference type="STRING" id="587636.SAMN05216199_0887"/>
<dbReference type="Gene3D" id="3.90.550.10">
    <property type="entry name" value="Spore Coat Polysaccharide Biosynthesis Protein SpsA, Chain A"/>
    <property type="match status" value="1"/>
</dbReference>
<dbReference type="InterPro" id="IPR002835">
    <property type="entry name" value="CofC"/>
</dbReference>
<keyword evidence="7" id="KW-1185">Reference proteome</keyword>
<evidence type="ECO:0000256" key="2">
    <source>
        <dbReference type="ARBA" id="ARBA00022695"/>
    </source>
</evidence>
<proteinExistence type="predicted"/>
<keyword evidence="4" id="KW-0342">GTP-binding</keyword>
<dbReference type="AlphaFoldDB" id="A0A1H9R7T0"/>
<dbReference type="Proteomes" id="UP000199019">
    <property type="component" value="Unassembled WGS sequence"/>
</dbReference>
<dbReference type="EMBL" id="FOHB01000001">
    <property type="protein sequence ID" value="SER68772.1"/>
    <property type="molecule type" value="Genomic_DNA"/>
</dbReference>
<keyword evidence="1 6" id="KW-0808">Transferase</keyword>